<evidence type="ECO:0000313" key="2">
    <source>
        <dbReference type="Proteomes" id="UP001194468"/>
    </source>
</evidence>
<gene>
    <name evidence="1" type="ORF">L210DRAFT_3648198</name>
</gene>
<protein>
    <submittedName>
        <fullName evidence="1">Uncharacterized protein</fullName>
    </submittedName>
</protein>
<sequence length="334" mass="37192">MTKATSWVTLLLKTQDVSYRPPYAYVCVPSSMSAPPSYIALVEGSSLVPNECVPEVWEWFRPTQEENKSLNLVYPPIPVVEIAEAGPAHTGQAQEPGSPILSSLVLSDYKSPQEAPVALPAPLVRSKSYDPNDYDLPALLQIQQELAPLFMPESVVDWLVKGLVDRSPKILTEEMPYYRISDIYDYVVAGRTSLLPPASPPRSPIAGPSTDITFPDIFHLVPEEAVRSESYDPNDLNPSDYEEQIERQIKREETDLQELDQLADYDSSLDQGYRTLVNCTTLAPEDTPSTIVRATTIDTTDLPGQLARTNAVWTEDRLSPTNADRDLHSDMRTI</sequence>
<name>A0AAD4GBW3_BOLED</name>
<dbReference type="EMBL" id="WHUW01000023">
    <property type="protein sequence ID" value="KAF8435945.1"/>
    <property type="molecule type" value="Genomic_DNA"/>
</dbReference>
<dbReference type="Proteomes" id="UP001194468">
    <property type="component" value="Unassembled WGS sequence"/>
</dbReference>
<dbReference type="AlphaFoldDB" id="A0AAD4GBW3"/>
<accession>A0AAD4GBW3</accession>
<organism evidence="1 2">
    <name type="scientific">Boletus edulis BED1</name>
    <dbReference type="NCBI Taxonomy" id="1328754"/>
    <lineage>
        <taxon>Eukaryota</taxon>
        <taxon>Fungi</taxon>
        <taxon>Dikarya</taxon>
        <taxon>Basidiomycota</taxon>
        <taxon>Agaricomycotina</taxon>
        <taxon>Agaricomycetes</taxon>
        <taxon>Agaricomycetidae</taxon>
        <taxon>Boletales</taxon>
        <taxon>Boletineae</taxon>
        <taxon>Boletaceae</taxon>
        <taxon>Boletoideae</taxon>
        <taxon>Boletus</taxon>
    </lineage>
</organism>
<evidence type="ECO:0000313" key="1">
    <source>
        <dbReference type="EMBL" id="KAF8435945.1"/>
    </source>
</evidence>
<keyword evidence="2" id="KW-1185">Reference proteome</keyword>
<comment type="caution">
    <text evidence="1">The sequence shown here is derived from an EMBL/GenBank/DDBJ whole genome shotgun (WGS) entry which is preliminary data.</text>
</comment>
<reference evidence="1" key="2">
    <citation type="journal article" date="2020" name="Nat. Commun.">
        <title>Large-scale genome sequencing of mycorrhizal fungi provides insights into the early evolution of symbiotic traits.</title>
        <authorList>
            <person name="Miyauchi S."/>
            <person name="Kiss E."/>
            <person name="Kuo A."/>
            <person name="Drula E."/>
            <person name="Kohler A."/>
            <person name="Sanchez-Garcia M."/>
            <person name="Morin E."/>
            <person name="Andreopoulos B."/>
            <person name="Barry K.W."/>
            <person name="Bonito G."/>
            <person name="Buee M."/>
            <person name="Carver A."/>
            <person name="Chen C."/>
            <person name="Cichocki N."/>
            <person name="Clum A."/>
            <person name="Culley D."/>
            <person name="Crous P.W."/>
            <person name="Fauchery L."/>
            <person name="Girlanda M."/>
            <person name="Hayes R.D."/>
            <person name="Keri Z."/>
            <person name="LaButti K."/>
            <person name="Lipzen A."/>
            <person name="Lombard V."/>
            <person name="Magnuson J."/>
            <person name="Maillard F."/>
            <person name="Murat C."/>
            <person name="Nolan M."/>
            <person name="Ohm R.A."/>
            <person name="Pangilinan J."/>
            <person name="Pereira M.F."/>
            <person name="Perotto S."/>
            <person name="Peter M."/>
            <person name="Pfister S."/>
            <person name="Riley R."/>
            <person name="Sitrit Y."/>
            <person name="Stielow J.B."/>
            <person name="Szollosi G."/>
            <person name="Zifcakova L."/>
            <person name="Stursova M."/>
            <person name="Spatafora J.W."/>
            <person name="Tedersoo L."/>
            <person name="Vaario L.M."/>
            <person name="Yamada A."/>
            <person name="Yan M."/>
            <person name="Wang P."/>
            <person name="Xu J."/>
            <person name="Bruns T."/>
            <person name="Baldrian P."/>
            <person name="Vilgalys R."/>
            <person name="Dunand C."/>
            <person name="Henrissat B."/>
            <person name="Grigoriev I.V."/>
            <person name="Hibbett D."/>
            <person name="Nagy L.G."/>
            <person name="Martin F.M."/>
        </authorList>
    </citation>
    <scope>NUCLEOTIDE SEQUENCE</scope>
    <source>
        <strain evidence="1">BED1</strain>
    </source>
</reference>
<proteinExistence type="predicted"/>
<reference evidence="1" key="1">
    <citation type="submission" date="2019-10" db="EMBL/GenBank/DDBJ databases">
        <authorList>
            <consortium name="DOE Joint Genome Institute"/>
            <person name="Kuo A."/>
            <person name="Miyauchi S."/>
            <person name="Kiss E."/>
            <person name="Drula E."/>
            <person name="Kohler A."/>
            <person name="Sanchez-Garcia M."/>
            <person name="Andreopoulos B."/>
            <person name="Barry K.W."/>
            <person name="Bonito G."/>
            <person name="Buee M."/>
            <person name="Carver A."/>
            <person name="Chen C."/>
            <person name="Cichocki N."/>
            <person name="Clum A."/>
            <person name="Culley D."/>
            <person name="Crous P.W."/>
            <person name="Fauchery L."/>
            <person name="Girlanda M."/>
            <person name="Hayes R."/>
            <person name="Keri Z."/>
            <person name="LaButti K."/>
            <person name="Lipzen A."/>
            <person name="Lombard V."/>
            <person name="Magnuson J."/>
            <person name="Maillard F."/>
            <person name="Morin E."/>
            <person name="Murat C."/>
            <person name="Nolan M."/>
            <person name="Ohm R."/>
            <person name="Pangilinan J."/>
            <person name="Pereira M."/>
            <person name="Perotto S."/>
            <person name="Peter M."/>
            <person name="Riley R."/>
            <person name="Sitrit Y."/>
            <person name="Stielow B."/>
            <person name="Szollosi G."/>
            <person name="Zifcakova L."/>
            <person name="Stursova M."/>
            <person name="Spatafora J.W."/>
            <person name="Tedersoo L."/>
            <person name="Vaario L.-M."/>
            <person name="Yamada A."/>
            <person name="Yan M."/>
            <person name="Wang P."/>
            <person name="Xu J."/>
            <person name="Bruns T."/>
            <person name="Baldrian P."/>
            <person name="Vilgalys R."/>
            <person name="Henrissat B."/>
            <person name="Grigoriev I.V."/>
            <person name="Hibbett D."/>
            <person name="Nagy L.G."/>
            <person name="Martin F.M."/>
        </authorList>
    </citation>
    <scope>NUCLEOTIDE SEQUENCE</scope>
    <source>
        <strain evidence="1">BED1</strain>
    </source>
</reference>